<feature type="non-terminal residue" evidence="1">
    <location>
        <position position="250"/>
    </location>
</feature>
<feature type="non-terminal residue" evidence="1">
    <location>
        <position position="1"/>
    </location>
</feature>
<dbReference type="Proteomes" id="UP001219525">
    <property type="component" value="Unassembled WGS sequence"/>
</dbReference>
<gene>
    <name evidence="1" type="ORF">GGX14DRAFT_298911</name>
</gene>
<dbReference type="EMBL" id="JARJCW010000021">
    <property type="protein sequence ID" value="KAJ7213551.1"/>
    <property type="molecule type" value="Genomic_DNA"/>
</dbReference>
<dbReference type="AlphaFoldDB" id="A0AAD6VI26"/>
<reference evidence="1" key="1">
    <citation type="submission" date="2023-03" db="EMBL/GenBank/DDBJ databases">
        <title>Massive genome expansion in bonnet fungi (Mycena s.s.) driven by repeated elements and novel gene families across ecological guilds.</title>
        <authorList>
            <consortium name="Lawrence Berkeley National Laboratory"/>
            <person name="Harder C.B."/>
            <person name="Miyauchi S."/>
            <person name="Viragh M."/>
            <person name="Kuo A."/>
            <person name="Thoen E."/>
            <person name="Andreopoulos B."/>
            <person name="Lu D."/>
            <person name="Skrede I."/>
            <person name="Drula E."/>
            <person name="Henrissat B."/>
            <person name="Morin E."/>
            <person name="Kohler A."/>
            <person name="Barry K."/>
            <person name="LaButti K."/>
            <person name="Morin E."/>
            <person name="Salamov A."/>
            <person name="Lipzen A."/>
            <person name="Mereny Z."/>
            <person name="Hegedus B."/>
            <person name="Baldrian P."/>
            <person name="Stursova M."/>
            <person name="Weitz H."/>
            <person name="Taylor A."/>
            <person name="Grigoriev I.V."/>
            <person name="Nagy L.G."/>
            <person name="Martin F."/>
            <person name="Kauserud H."/>
        </authorList>
    </citation>
    <scope>NUCLEOTIDE SEQUENCE</scope>
    <source>
        <strain evidence="1">9144</strain>
    </source>
</reference>
<comment type="caution">
    <text evidence="1">The sequence shown here is derived from an EMBL/GenBank/DDBJ whole genome shotgun (WGS) entry which is preliminary data.</text>
</comment>
<organism evidence="1 2">
    <name type="scientific">Mycena pura</name>
    <dbReference type="NCBI Taxonomy" id="153505"/>
    <lineage>
        <taxon>Eukaryota</taxon>
        <taxon>Fungi</taxon>
        <taxon>Dikarya</taxon>
        <taxon>Basidiomycota</taxon>
        <taxon>Agaricomycotina</taxon>
        <taxon>Agaricomycetes</taxon>
        <taxon>Agaricomycetidae</taxon>
        <taxon>Agaricales</taxon>
        <taxon>Marasmiineae</taxon>
        <taxon>Mycenaceae</taxon>
        <taxon>Mycena</taxon>
    </lineage>
</organism>
<name>A0AAD6VI26_9AGAR</name>
<accession>A0AAD6VI26</accession>
<protein>
    <submittedName>
        <fullName evidence="1">Uncharacterized protein</fullName>
    </submittedName>
</protein>
<evidence type="ECO:0000313" key="2">
    <source>
        <dbReference type="Proteomes" id="UP001219525"/>
    </source>
</evidence>
<evidence type="ECO:0000313" key="1">
    <source>
        <dbReference type="EMBL" id="KAJ7213551.1"/>
    </source>
</evidence>
<proteinExistence type="predicted"/>
<sequence length="250" mass="28113">LVIDDTLEAAQQRLVETQTQEGGADEWAVTHNSKFGATKDQMICFSKRTTRQRQFFGQKDKLIPEKRPNLVMNGVVIKPSKAVKLVGIWLDEDLSFKVHGAAMVAKGNEWVTTFRRLAQVSKGVGAKYLRRLYIAICLPHVLYGAEVTLAPVQQRERGANRRHDGRAVVKKLASVQLWAARMIVGGMASILYAHADLLPMHLVVDKLLQKAALRYAMLPPTHPLHKAVRNAGLRHVKRHPHPLHFLMNAY</sequence>
<keyword evidence="2" id="KW-1185">Reference proteome</keyword>